<comment type="caution">
    <text evidence="2">The sequence shown here is derived from an EMBL/GenBank/DDBJ whole genome shotgun (WGS) entry which is preliminary data.</text>
</comment>
<organism evidence="2 3">
    <name type="scientific">Rhipicephalus microplus</name>
    <name type="common">Cattle tick</name>
    <name type="synonym">Boophilus microplus</name>
    <dbReference type="NCBI Taxonomy" id="6941"/>
    <lineage>
        <taxon>Eukaryota</taxon>
        <taxon>Metazoa</taxon>
        <taxon>Ecdysozoa</taxon>
        <taxon>Arthropoda</taxon>
        <taxon>Chelicerata</taxon>
        <taxon>Arachnida</taxon>
        <taxon>Acari</taxon>
        <taxon>Parasitiformes</taxon>
        <taxon>Ixodida</taxon>
        <taxon>Ixodoidea</taxon>
        <taxon>Ixodidae</taxon>
        <taxon>Rhipicephalinae</taxon>
        <taxon>Rhipicephalus</taxon>
        <taxon>Boophilus</taxon>
    </lineage>
</organism>
<protein>
    <submittedName>
        <fullName evidence="2">Uncharacterized protein</fullName>
    </submittedName>
</protein>
<dbReference type="EMBL" id="JABSTU010000008">
    <property type="protein sequence ID" value="KAH8022818.1"/>
    <property type="molecule type" value="Genomic_DNA"/>
</dbReference>
<dbReference type="Proteomes" id="UP000821866">
    <property type="component" value="Chromosome 6"/>
</dbReference>
<name>A0A9J6DKY1_RHIMP</name>
<accession>A0A9J6DKY1</accession>
<proteinExistence type="predicted"/>
<reference evidence="2" key="2">
    <citation type="submission" date="2021-09" db="EMBL/GenBank/DDBJ databases">
        <authorList>
            <person name="Jia N."/>
            <person name="Wang J."/>
            <person name="Shi W."/>
            <person name="Du L."/>
            <person name="Sun Y."/>
            <person name="Zhan W."/>
            <person name="Jiang J."/>
            <person name="Wang Q."/>
            <person name="Zhang B."/>
            <person name="Ji P."/>
            <person name="Sakyi L.B."/>
            <person name="Cui X."/>
            <person name="Yuan T."/>
            <person name="Jiang B."/>
            <person name="Yang W."/>
            <person name="Lam T.T.-Y."/>
            <person name="Chang Q."/>
            <person name="Ding S."/>
            <person name="Wang X."/>
            <person name="Zhu J."/>
            <person name="Ruan X."/>
            <person name="Zhao L."/>
            <person name="Wei J."/>
            <person name="Que T."/>
            <person name="Du C."/>
            <person name="Cheng J."/>
            <person name="Dai P."/>
            <person name="Han X."/>
            <person name="Huang E."/>
            <person name="Gao Y."/>
            <person name="Liu J."/>
            <person name="Shao H."/>
            <person name="Ye R."/>
            <person name="Li L."/>
            <person name="Wei W."/>
            <person name="Wang X."/>
            <person name="Wang C."/>
            <person name="Huo Q."/>
            <person name="Li W."/>
            <person name="Guo W."/>
            <person name="Chen H."/>
            <person name="Chen S."/>
            <person name="Zhou L."/>
            <person name="Zhou L."/>
            <person name="Ni X."/>
            <person name="Tian J."/>
            <person name="Zhou Y."/>
            <person name="Sheng Y."/>
            <person name="Liu T."/>
            <person name="Pan Y."/>
            <person name="Xia L."/>
            <person name="Li J."/>
            <person name="Zhao F."/>
            <person name="Cao W."/>
        </authorList>
    </citation>
    <scope>NUCLEOTIDE SEQUENCE</scope>
    <source>
        <strain evidence="2">Rmic-2018</strain>
        <tissue evidence="2">Larvae</tissue>
    </source>
</reference>
<keyword evidence="3" id="KW-1185">Reference proteome</keyword>
<reference evidence="2" key="1">
    <citation type="journal article" date="2020" name="Cell">
        <title>Large-Scale Comparative Analyses of Tick Genomes Elucidate Their Genetic Diversity and Vector Capacities.</title>
        <authorList>
            <consortium name="Tick Genome and Microbiome Consortium (TIGMIC)"/>
            <person name="Jia N."/>
            <person name="Wang J."/>
            <person name="Shi W."/>
            <person name="Du L."/>
            <person name="Sun Y."/>
            <person name="Zhan W."/>
            <person name="Jiang J.F."/>
            <person name="Wang Q."/>
            <person name="Zhang B."/>
            <person name="Ji P."/>
            <person name="Bell-Sakyi L."/>
            <person name="Cui X.M."/>
            <person name="Yuan T.T."/>
            <person name="Jiang B.G."/>
            <person name="Yang W.F."/>
            <person name="Lam T.T."/>
            <person name="Chang Q.C."/>
            <person name="Ding S.J."/>
            <person name="Wang X.J."/>
            <person name="Zhu J.G."/>
            <person name="Ruan X.D."/>
            <person name="Zhao L."/>
            <person name="Wei J.T."/>
            <person name="Ye R.Z."/>
            <person name="Que T.C."/>
            <person name="Du C.H."/>
            <person name="Zhou Y.H."/>
            <person name="Cheng J.X."/>
            <person name="Dai P.F."/>
            <person name="Guo W.B."/>
            <person name="Han X.H."/>
            <person name="Huang E.J."/>
            <person name="Li L.F."/>
            <person name="Wei W."/>
            <person name="Gao Y.C."/>
            <person name="Liu J.Z."/>
            <person name="Shao H.Z."/>
            <person name="Wang X."/>
            <person name="Wang C.C."/>
            <person name="Yang T.C."/>
            <person name="Huo Q.B."/>
            <person name="Li W."/>
            <person name="Chen H.Y."/>
            <person name="Chen S.E."/>
            <person name="Zhou L.G."/>
            <person name="Ni X.B."/>
            <person name="Tian J.H."/>
            <person name="Sheng Y."/>
            <person name="Liu T."/>
            <person name="Pan Y.S."/>
            <person name="Xia L.Y."/>
            <person name="Li J."/>
            <person name="Zhao F."/>
            <person name="Cao W.C."/>
        </authorList>
    </citation>
    <scope>NUCLEOTIDE SEQUENCE</scope>
    <source>
        <strain evidence="2">Rmic-2018</strain>
    </source>
</reference>
<keyword evidence="1" id="KW-0812">Transmembrane</keyword>
<evidence type="ECO:0000313" key="2">
    <source>
        <dbReference type="EMBL" id="KAH8022818.1"/>
    </source>
</evidence>
<evidence type="ECO:0000313" key="3">
    <source>
        <dbReference type="Proteomes" id="UP000821866"/>
    </source>
</evidence>
<evidence type="ECO:0000256" key="1">
    <source>
        <dbReference type="SAM" id="Phobius"/>
    </source>
</evidence>
<sequence length="156" mass="16432">MSNGDLRGIEETDSVRDAGTSFSVHVSDADLDELRAQMPVIGYVERAPSIFDGAELTTMVSVIVALMLFMALFCLVLRLFSKARFGPSRGDRMADAGSPPPTAAVLSSVEGSLSSNAAESGTKKTSESRWISRNSVGIAAPRRPSSGVPAPLKAMV</sequence>
<keyword evidence="1" id="KW-0472">Membrane</keyword>
<feature type="transmembrane region" description="Helical" evidence="1">
    <location>
        <begin position="59"/>
        <end position="80"/>
    </location>
</feature>
<keyword evidence="1" id="KW-1133">Transmembrane helix</keyword>
<dbReference type="VEuPathDB" id="VectorBase:LOC119172953"/>
<gene>
    <name evidence="2" type="ORF">HPB51_005978</name>
</gene>
<dbReference type="AlphaFoldDB" id="A0A9J6DKY1"/>